<sequence>MKKIDIKKMNDLKYSMYYVTGKFENQYYLIPIHANLPSLLFFPFSWVLSKPAILISELQYSNFNKAKKSKNQFLQFVGIFLFGQVVAKTIPQESLNRSFLTLIAPILVIAVSILLLLFSKIKLRHSLESKGIDCSHHIYKLNYRPEKLSIKIIFQVMLMIFFLFIIIVVIKSYYSNMTLSGLLAIFFSSYLYLLLLPVAGVVEGSYRIKDIKS</sequence>
<evidence type="ECO:0000313" key="2">
    <source>
        <dbReference type="EMBL" id="AUW96355.1"/>
    </source>
</evidence>
<reference evidence="2 3" key="2">
    <citation type="submission" date="2018-02" db="EMBL/GenBank/DDBJ databases">
        <title>Whole genome sequencing analysis of Streptococcus pluranimalium isolated from cattle infected mastitis in China.</title>
        <authorList>
            <person name="Zhang J.-R."/>
            <person name="Hu G.-Z."/>
        </authorList>
    </citation>
    <scope>NUCLEOTIDE SEQUENCE [LARGE SCALE GENOMIC DNA]</scope>
    <source>
        <strain evidence="2 3">TH11417</strain>
    </source>
</reference>
<evidence type="ECO:0000256" key="1">
    <source>
        <dbReference type="SAM" id="Phobius"/>
    </source>
</evidence>
<reference evidence="2 3" key="1">
    <citation type="submission" date="2017-12" db="EMBL/GenBank/DDBJ databases">
        <authorList>
            <person name="Hurst M.R.H."/>
        </authorList>
    </citation>
    <scope>NUCLEOTIDE SEQUENCE [LARGE SCALE GENOMIC DNA]</scope>
    <source>
        <strain evidence="2 3">TH11417</strain>
    </source>
</reference>
<keyword evidence="1" id="KW-1133">Transmembrane helix</keyword>
<accession>A0A2L0D3G3</accession>
<dbReference type="EMBL" id="CP025536">
    <property type="protein sequence ID" value="AUW96355.1"/>
    <property type="molecule type" value="Genomic_DNA"/>
</dbReference>
<keyword evidence="1" id="KW-0812">Transmembrane</keyword>
<dbReference type="AlphaFoldDB" id="A0A2L0D3G3"/>
<dbReference type="RefSeq" id="WP_104967686.1">
    <property type="nucleotide sequence ID" value="NZ_CP025536.1"/>
</dbReference>
<keyword evidence="1" id="KW-0472">Membrane</keyword>
<dbReference type="InterPro" id="IPR005915">
    <property type="entry name" value="Tandem_5TM"/>
</dbReference>
<feature type="transmembrane region" description="Helical" evidence="1">
    <location>
        <begin position="73"/>
        <end position="91"/>
    </location>
</feature>
<feature type="transmembrane region" description="Helical" evidence="1">
    <location>
        <begin position="97"/>
        <end position="118"/>
    </location>
</feature>
<evidence type="ECO:0008006" key="4">
    <source>
        <dbReference type="Google" id="ProtNLM"/>
    </source>
</evidence>
<keyword evidence="3" id="KW-1185">Reference proteome</keyword>
<organism evidence="2 3">
    <name type="scientific">Streptococcus pluranimalium</name>
    <dbReference type="NCBI Taxonomy" id="82348"/>
    <lineage>
        <taxon>Bacteria</taxon>
        <taxon>Bacillati</taxon>
        <taxon>Bacillota</taxon>
        <taxon>Bacilli</taxon>
        <taxon>Lactobacillales</taxon>
        <taxon>Streptococcaceae</taxon>
        <taxon>Streptococcus</taxon>
    </lineage>
</organism>
<name>A0A2L0D3G3_9STRE</name>
<dbReference type="NCBIfam" id="TIGR01218">
    <property type="entry name" value="Gpos_tandem_5TM"/>
    <property type="match status" value="1"/>
</dbReference>
<gene>
    <name evidence="2" type="ORF">C0J00_04100</name>
</gene>
<proteinExistence type="predicted"/>
<dbReference type="Proteomes" id="UP000238956">
    <property type="component" value="Chromosome"/>
</dbReference>
<evidence type="ECO:0000313" key="3">
    <source>
        <dbReference type="Proteomes" id="UP000238956"/>
    </source>
</evidence>
<dbReference type="GeneID" id="98393090"/>
<feature type="transmembrane region" description="Helical" evidence="1">
    <location>
        <begin position="180"/>
        <end position="202"/>
    </location>
</feature>
<dbReference type="KEGG" id="splr:C0J00_04100"/>
<protein>
    <recommendedName>
        <fullName evidence="4">DUF443 domain-containing protein</fullName>
    </recommendedName>
</protein>
<feature type="transmembrane region" description="Helical" evidence="1">
    <location>
        <begin position="152"/>
        <end position="174"/>
    </location>
</feature>